<keyword evidence="2" id="KW-1185">Reference proteome</keyword>
<dbReference type="Gramene" id="OMO68981">
    <property type="protein sequence ID" value="OMO68981"/>
    <property type="gene ID" value="CCACVL1_19726"/>
</dbReference>
<proteinExistence type="predicted"/>
<dbReference type="EMBL" id="AWWV01012124">
    <property type="protein sequence ID" value="OMO68981.1"/>
    <property type="molecule type" value="Genomic_DNA"/>
</dbReference>
<reference evidence="1 2" key="1">
    <citation type="submission" date="2013-09" db="EMBL/GenBank/DDBJ databases">
        <title>Corchorus capsularis genome sequencing.</title>
        <authorList>
            <person name="Alam M."/>
            <person name="Haque M.S."/>
            <person name="Islam M.S."/>
            <person name="Emdad E.M."/>
            <person name="Islam M.M."/>
            <person name="Ahmed B."/>
            <person name="Halim A."/>
            <person name="Hossen Q.M.M."/>
            <person name="Hossain M.Z."/>
            <person name="Ahmed R."/>
            <person name="Khan M.M."/>
            <person name="Islam R."/>
            <person name="Rashid M.M."/>
            <person name="Khan S.A."/>
            <person name="Rahman M.S."/>
            <person name="Alam M."/>
        </authorList>
    </citation>
    <scope>NUCLEOTIDE SEQUENCE [LARGE SCALE GENOMIC DNA]</scope>
    <source>
        <strain evidence="2">cv. CVL-1</strain>
        <tissue evidence="1">Whole seedling</tissue>
    </source>
</reference>
<gene>
    <name evidence="1" type="ORF">CCACVL1_19726</name>
</gene>
<sequence>MDFYTDGSLVGIPYTGTARGYYISCTTMWVYDRQKQKVRLIFVIRDGSPS</sequence>
<accession>A0A1R3HF99</accession>
<evidence type="ECO:0000313" key="1">
    <source>
        <dbReference type="EMBL" id="OMO68981.1"/>
    </source>
</evidence>
<dbReference type="AlphaFoldDB" id="A0A1R3HF99"/>
<comment type="caution">
    <text evidence="1">The sequence shown here is derived from an EMBL/GenBank/DDBJ whole genome shotgun (WGS) entry which is preliminary data.</text>
</comment>
<organism evidence="1 2">
    <name type="scientific">Corchorus capsularis</name>
    <name type="common">Jute</name>
    <dbReference type="NCBI Taxonomy" id="210143"/>
    <lineage>
        <taxon>Eukaryota</taxon>
        <taxon>Viridiplantae</taxon>
        <taxon>Streptophyta</taxon>
        <taxon>Embryophyta</taxon>
        <taxon>Tracheophyta</taxon>
        <taxon>Spermatophyta</taxon>
        <taxon>Magnoliopsida</taxon>
        <taxon>eudicotyledons</taxon>
        <taxon>Gunneridae</taxon>
        <taxon>Pentapetalae</taxon>
        <taxon>rosids</taxon>
        <taxon>malvids</taxon>
        <taxon>Malvales</taxon>
        <taxon>Malvaceae</taxon>
        <taxon>Grewioideae</taxon>
        <taxon>Apeibeae</taxon>
        <taxon>Corchorus</taxon>
    </lineage>
</organism>
<name>A0A1R3HF99_COCAP</name>
<evidence type="ECO:0000313" key="2">
    <source>
        <dbReference type="Proteomes" id="UP000188268"/>
    </source>
</evidence>
<protein>
    <submittedName>
        <fullName evidence="1">Uncharacterized protein</fullName>
    </submittedName>
</protein>
<dbReference type="Proteomes" id="UP000188268">
    <property type="component" value="Unassembled WGS sequence"/>
</dbReference>